<evidence type="ECO:0000256" key="6">
    <source>
        <dbReference type="ARBA" id="ARBA00022777"/>
    </source>
</evidence>
<keyword evidence="17" id="KW-1185">Reference proteome</keyword>
<feature type="transmembrane region" description="Helical" evidence="12">
    <location>
        <begin position="50"/>
        <end position="83"/>
    </location>
</feature>
<dbReference type="InterPro" id="IPR000700">
    <property type="entry name" value="PAS-assoc_C"/>
</dbReference>
<feature type="domain" description="PAC" evidence="13">
    <location>
        <begin position="213"/>
        <end position="265"/>
    </location>
</feature>
<dbReference type="GO" id="GO:0000160">
    <property type="term" value="P:phosphorelay signal transduction system"/>
    <property type="evidence" value="ECO:0007669"/>
    <property type="project" value="UniProtKB-KW"/>
</dbReference>
<keyword evidence="11" id="KW-0175">Coiled coil</keyword>
<keyword evidence="2" id="KW-0597">Phosphoprotein</keyword>
<dbReference type="AlphaFoldDB" id="A0A254THZ8"/>
<dbReference type="PANTHER" id="PTHR44757:SF2">
    <property type="entry name" value="BIOFILM ARCHITECTURE MAINTENANCE PROTEIN MBAA"/>
    <property type="match status" value="1"/>
</dbReference>
<keyword evidence="5" id="KW-0547">Nucleotide-binding</keyword>
<feature type="transmembrane region" description="Helical" evidence="12">
    <location>
        <begin position="21"/>
        <end position="38"/>
    </location>
</feature>
<dbReference type="Pfam" id="PF00563">
    <property type="entry name" value="EAL"/>
    <property type="match status" value="1"/>
</dbReference>
<dbReference type="InterPro" id="IPR025201">
    <property type="entry name" value="KdpD_TM"/>
</dbReference>
<evidence type="ECO:0000256" key="7">
    <source>
        <dbReference type="ARBA" id="ARBA00022840"/>
    </source>
</evidence>
<dbReference type="NCBIfam" id="TIGR00229">
    <property type="entry name" value="sensory_box"/>
    <property type="match status" value="2"/>
</dbReference>
<dbReference type="InterPro" id="IPR000160">
    <property type="entry name" value="GGDEF_dom"/>
</dbReference>
<protein>
    <recommendedName>
        <fullName evidence="18">Histidine kinase</fullName>
    </recommendedName>
</protein>
<dbReference type="InterPro" id="IPR038318">
    <property type="entry name" value="KdpD_sf"/>
</dbReference>
<dbReference type="GO" id="GO:0016020">
    <property type="term" value="C:membrane"/>
    <property type="evidence" value="ECO:0007669"/>
    <property type="project" value="UniProtKB-SubCell"/>
</dbReference>
<evidence type="ECO:0000313" key="17">
    <source>
        <dbReference type="Proteomes" id="UP000197535"/>
    </source>
</evidence>
<keyword evidence="10 12" id="KW-0472">Membrane</keyword>
<dbReference type="SUPFAM" id="SSF55073">
    <property type="entry name" value="Nucleotide cyclase"/>
    <property type="match status" value="1"/>
</dbReference>
<dbReference type="CDD" id="cd01949">
    <property type="entry name" value="GGDEF"/>
    <property type="match status" value="1"/>
</dbReference>
<dbReference type="InterPro" id="IPR001633">
    <property type="entry name" value="EAL_dom"/>
</dbReference>
<keyword evidence="9" id="KW-0902">Two-component regulatory system</keyword>
<feature type="domain" description="EAL" evidence="14">
    <location>
        <begin position="566"/>
        <end position="819"/>
    </location>
</feature>
<evidence type="ECO:0000256" key="11">
    <source>
        <dbReference type="SAM" id="Coils"/>
    </source>
</evidence>
<proteinExistence type="predicted"/>
<evidence type="ECO:0000259" key="14">
    <source>
        <dbReference type="PROSITE" id="PS50883"/>
    </source>
</evidence>
<dbReference type="InterPro" id="IPR013656">
    <property type="entry name" value="PAS_4"/>
</dbReference>
<evidence type="ECO:0000256" key="9">
    <source>
        <dbReference type="ARBA" id="ARBA00023012"/>
    </source>
</evidence>
<dbReference type="PROSITE" id="PS50113">
    <property type="entry name" value="PAC"/>
    <property type="match status" value="1"/>
</dbReference>
<reference evidence="16 17" key="1">
    <citation type="submission" date="2016-02" db="EMBL/GenBank/DDBJ databases">
        <authorList>
            <person name="Wen L."/>
            <person name="He K."/>
            <person name="Yang H."/>
        </authorList>
    </citation>
    <scope>NUCLEOTIDE SEQUENCE [LARGE SCALE GENOMIC DNA]</scope>
    <source>
        <strain evidence="16 17">TSA40</strain>
    </source>
</reference>
<dbReference type="PROSITE" id="PS50887">
    <property type="entry name" value="GGDEF"/>
    <property type="match status" value="1"/>
</dbReference>
<dbReference type="InterPro" id="IPR029787">
    <property type="entry name" value="Nucleotide_cyclase"/>
</dbReference>
<feature type="coiled-coil region" evidence="11">
    <location>
        <begin position="125"/>
        <end position="152"/>
    </location>
</feature>
<accession>A0A254THZ8</accession>
<keyword evidence="4 12" id="KW-0812">Transmembrane</keyword>
<comment type="subcellular location">
    <subcellularLocation>
        <location evidence="1">Membrane</location>
        <topology evidence="1">Multi-pass membrane protein</topology>
    </subcellularLocation>
</comment>
<evidence type="ECO:0000256" key="2">
    <source>
        <dbReference type="ARBA" id="ARBA00022553"/>
    </source>
</evidence>
<dbReference type="SUPFAM" id="SSF55785">
    <property type="entry name" value="PYP-like sensor domain (PAS domain)"/>
    <property type="match status" value="2"/>
</dbReference>
<dbReference type="Gene3D" id="1.20.120.620">
    <property type="entry name" value="Backbone structure of the membrane domain of e. Coli histidine kinase receptor kdpd"/>
    <property type="match status" value="1"/>
</dbReference>
<dbReference type="RefSeq" id="WP_088709082.1">
    <property type="nucleotide sequence ID" value="NZ_LSTO01000001.1"/>
</dbReference>
<evidence type="ECO:0000256" key="3">
    <source>
        <dbReference type="ARBA" id="ARBA00022679"/>
    </source>
</evidence>
<evidence type="ECO:0000256" key="12">
    <source>
        <dbReference type="SAM" id="Phobius"/>
    </source>
</evidence>
<feature type="domain" description="GGDEF" evidence="15">
    <location>
        <begin position="423"/>
        <end position="557"/>
    </location>
</feature>
<dbReference type="PROSITE" id="PS50883">
    <property type="entry name" value="EAL"/>
    <property type="match status" value="1"/>
</dbReference>
<name>A0A254THZ8_9BURK</name>
<evidence type="ECO:0000256" key="4">
    <source>
        <dbReference type="ARBA" id="ARBA00022692"/>
    </source>
</evidence>
<dbReference type="InterPro" id="IPR052155">
    <property type="entry name" value="Biofilm_reg_signaling"/>
</dbReference>
<dbReference type="PANTHER" id="PTHR44757">
    <property type="entry name" value="DIGUANYLATE CYCLASE DGCP"/>
    <property type="match status" value="1"/>
</dbReference>
<dbReference type="Pfam" id="PF08448">
    <property type="entry name" value="PAS_4"/>
    <property type="match status" value="2"/>
</dbReference>
<dbReference type="GO" id="GO:0005524">
    <property type="term" value="F:ATP binding"/>
    <property type="evidence" value="ECO:0007669"/>
    <property type="project" value="UniProtKB-KW"/>
</dbReference>
<dbReference type="GO" id="GO:0016301">
    <property type="term" value="F:kinase activity"/>
    <property type="evidence" value="ECO:0007669"/>
    <property type="project" value="UniProtKB-KW"/>
</dbReference>
<dbReference type="Gene3D" id="3.20.20.450">
    <property type="entry name" value="EAL domain"/>
    <property type="match status" value="1"/>
</dbReference>
<dbReference type="CDD" id="cd00130">
    <property type="entry name" value="PAS"/>
    <property type="match status" value="1"/>
</dbReference>
<evidence type="ECO:0000259" key="15">
    <source>
        <dbReference type="PROSITE" id="PS50887"/>
    </source>
</evidence>
<sequence length="821" mass="91605">MDPKDLRHGALLRAFPAVVRYVIAIGFWLLAVAARFALDDVLPEVGFPFLTFFPAVLLTAFLCGLIPGLFVSALSAAAAWYFFIPPYFEFNTLTFADRIAVAVFLAILVADCLVVHFMNVAMHAVRKADLELQERNKALQQSESRLQTLTEHSPAAIAVFDREMRYVAASRRWRMVFEIGDDPVGKSHYELFPDLPESWKEAHRRGLAGEVLRAESDRFLQKDGSSTWVRWELWPWHDDTGSLAGIVIASEDITMRVKAEEAVRDSEQKYRTLFTNVNEGFAICQILLDAEDKPRDYAYLLVNPAFERIGGHEHGSVNGRTARELEPEGEPRWLDMFARVAQEGRPEAHEDCIGDPERWYYARAFSLGDGKFAYLVADITEQKLAQERVRQAALQDPLTGLPNRALIFEYGRHLLAASRRRHGQGALLFIDLDRFKPINDLYGHDAGDFVLREVSKRILAGTRDEDVVGRLGGDEFVVILPHLDALRRHAATVAQHLIETISRPVKMNDLELSVSPSIGISFYPEHASDVSGLIHAADMAMYEAKRSGRASYQFYTREFDERMEEALRLEARIKAALRQGGLTLHYQPVVDVKTGRLIGAEALVRLLDADGSAVLPDKFIPVAEAAGLIGDIGEWVATEACRQHKSWSAQGLELTMAINVSPVQFRQQRFADKLCGIIDAAGIDPENIEIEVTESAVMENIDEAIRILNDIKSLGVKVALDDFGTGYSSLASLTSLPLDKLKVDQSFVRRIEGDAASRAVTEAIIALGRSLKLDVHGEGIESESVLHYLREQGCNQAQGYWFSKPLPASEFALWCRSKAAA</sequence>
<dbReference type="Gene3D" id="3.30.450.20">
    <property type="entry name" value="PAS domain"/>
    <property type="match status" value="2"/>
</dbReference>
<dbReference type="Pfam" id="PF13493">
    <property type="entry name" value="DUF4118"/>
    <property type="match status" value="1"/>
</dbReference>
<keyword evidence="7" id="KW-0067">ATP-binding</keyword>
<dbReference type="FunFam" id="3.30.70.270:FF:000001">
    <property type="entry name" value="Diguanylate cyclase domain protein"/>
    <property type="match status" value="1"/>
</dbReference>
<dbReference type="Proteomes" id="UP000197535">
    <property type="component" value="Unassembled WGS sequence"/>
</dbReference>
<dbReference type="InterPro" id="IPR043128">
    <property type="entry name" value="Rev_trsase/Diguanyl_cyclase"/>
</dbReference>
<dbReference type="InterPro" id="IPR035919">
    <property type="entry name" value="EAL_sf"/>
</dbReference>
<evidence type="ECO:0000256" key="8">
    <source>
        <dbReference type="ARBA" id="ARBA00022989"/>
    </source>
</evidence>
<dbReference type="NCBIfam" id="TIGR00254">
    <property type="entry name" value="GGDEF"/>
    <property type="match status" value="1"/>
</dbReference>
<dbReference type="CDD" id="cd01948">
    <property type="entry name" value="EAL"/>
    <property type="match status" value="1"/>
</dbReference>
<dbReference type="Pfam" id="PF00990">
    <property type="entry name" value="GGDEF"/>
    <property type="match status" value="1"/>
</dbReference>
<dbReference type="Gene3D" id="3.30.70.270">
    <property type="match status" value="1"/>
</dbReference>
<evidence type="ECO:0000313" key="16">
    <source>
        <dbReference type="EMBL" id="OWW22259.1"/>
    </source>
</evidence>
<keyword evidence="6" id="KW-0418">Kinase</keyword>
<evidence type="ECO:0000259" key="13">
    <source>
        <dbReference type="PROSITE" id="PS50113"/>
    </source>
</evidence>
<evidence type="ECO:0000256" key="10">
    <source>
        <dbReference type="ARBA" id="ARBA00023136"/>
    </source>
</evidence>
<evidence type="ECO:0008006" key="18">
    <source>
        <dbReference type="Google" id="ProtNLM"/>
    </source>
</evidence>
<dbReference type="SMART" id="SM00267">
    <property type="entry name" value="GGDEF"/>
    <property type="match status" value="1"/>
</dbReference>
<evidence type="ECO:0000256" key="1">
    <source>
        <dbReference type="ARBA" id="ARBA00004141"/>
    </source>
</evidence>
<comment type="caution">
    <text evidence="16">The sequence shown here is derived from an EMBL/GenBank/DDBJ whole genome shotgun (WGS) entry which is preliminary data.</text>
</comment>
<keyword evidence="8 12" id="KW-1133">Transmembrane helix</keyword>
<gene>
    <name evidence="16" type="ORF">AYR66_24920</name>
</gene>
<dbReference type="SMART" id="SM00052">
    <property type="entry name" value="EAL"/>
    <property type="match status" value="1"/>
</dbReference>
<feature type="transmembrane region" description="Helical" evidence="12">
    <location>
        <begin position="95"/>
        <end position="118"/>
    </location>
</feature>
<evidence type="ECO:0000256" key="5">
    <source>
        <dbReference type="ARBA" id="ARBA00022741"/>
    </source>
</evidence>
<organism evidence="16 17">
    <name type="scientific">Noviherbaspirillum denitrificans</name>
    <dbReference type="NCBI Taxonomy" id="1968433"/>
    <lineage>
        <taxon>Bacteria</taxon>
        <taxon>Pseudomonadati</taxon>
        <taxon>Pseudomonadota</taxon>
        <taxon>Betaproteobacteria</taxon>
        <taxon>Burkholderiales</taxon>
        <taxon>Oxalobacteraceae</taxon>
        <taxon>Noviherbaspirillum</taxon>
    </lineage>
</organism>
<dbReference type="SUPFAM" id="SSF141868">
    <property type="entry name" value="EAL domain-like"/>
    <property type="match status" value="1"/>
</dbReference>
<keyword evidence="3" id="KW-0808">Transferase</keyword>
<dbReference type="OrthoDB" id="9813903at2"/>
<dbReference type="EMBL" id="LSTO01000001">
    <property type="protein sequence ID" value="OWW22259.1"/>
    <property type="molecule type" value="Genomic_DNA"/>
</dbReference>
<dbReference type="InterPro" id="IPR035965">
    <property type="entry name" value="PAS-like_dom_sf"/>
</dbReference>
<dbReference type="InterPro" id="IPR000014">
    <property type="entry name" value="PAS"/>
</dbReference>